<gene>
    <name evidence="2" type="ORF">B0I36DRAFT_366248</name>
</gene>
<evidence type="ECO:0000313" key="2">
    <source>
        <dbReference type="EMBL" id="KAH7026721.1"/>
    </source>
</evidence>
<dbReference type="GeneID" id="70188807"/>
<evidence type="ECO:0000256" key="1">
    <source>
        <dbReference type="ARBA" id="ARBA00020998"/>
    </source>
</evidence>
<protein>
    <recommendedName>
        <fullName evidence="1">ATP phosphoribosyltransferase</fullName>
    </recommendedName>
</protein>
<sequence length="116" mass="12740">MASNTSTAAPSRRYKLVFFVPVADSAACKTAVLAAGAGQFPNYSEVCFETLGTNQFRPGEASTPYIGQPGRLEEVAEARIETVVTGEETMRDVVRALKQTHPYEVPVYEVYKLEDF</sequence>
<comment type="caution">
    <text evidence="2">The sequence shown here is derived from an EMBL/GenBank/DDBJ whole genome shotgun (WGS) entry which is preliminary data.</text>
</comment>
<dbReference type="OrthoDB" id="15981at2759"/>
<organism evidence="2 3">
    <name type="scientific">Microdochium trichocladiopsis</name>
    <dbReference type="NCBI Taxonomy" id="1682393"/>
    <lineage>
        <taxon>Eukaryota</taxon>
        <taxon>Fungi</taxon>
        <taxon>Dikarya</taxon>
        <taxon>Ascomycota</taxon>
        <taxon>Pezizomycotina</taxon>
        <taxon>Sordariomycetes</taxon>
        <taxon>Xylariomycetidae</taxon>
        <taxon>Xylariales</taxon>
        <taxon>Microdochiaceae</taxon>
        <taxon>Microdochium</taxon>
    </lineage>
</organism>
<dbReference type="InterPro" id="IPR015867">
    <property type="entry name" value="N-reg_PII/ATP_PRibTrfase_C"/>
</dbReference>
<dbReference type="Gene3D" id="3.30.70.120">
    <property type="match status" value="1"/>
</dbReference>
<reference evidence="2" key="1">
    <citation type="journal article" date="2021" name="Nat. Commun.">
        <title>Genetic determinants of endophytism in the Arabidopsis root mycobiome.</title>
        <authorList>
            <person name="Mesny F."/>
            <person name="Miyauchi S."/>
            <person name="Thiergart T."/>
            <person name="Pickel B."/>
            <person name="Atanasova L."/>
            <person name="Karlsson M."/>
            <person name="Huettel B."/>
            <person name="Barry K.W."/>
            <person name="Haridas S."/>
            <person name="Chen C."/>
            <person name="Bauer D."/>
            <person name="Andreopoulos W."/>
            <person name="Pangilinan J."/>
            <person name="LaButti K."/>
            <person name="Riley R."/>
            <person name="Lipzen A."/>
            <person name="Clum A."/>
            <person name="Drula E."/>
            <person name="Henrissat B."/>
            <person name="Kohler A."/>
            <person name="Grigoriev I.V."/>
            <person name="Martin F.M."/>
            <person name="Hacquard S."/>
        </authorList>
    </citation>
    <scope>NUCLEOTIDE SEQUENCE</scope>
    <source>
        <strain evidence="2">MPI-CAGE-CH-0230</strain>
    </source>
</reference>
<dbReference type="RefSeq" id="XP_046009938.1">
    <property type="nucleotide sequence ID" value="XM_046159261.1"/>
</dbReference>
<dbReference type="EMBL" id="JAGTJQ010000008">
    <property type="protein sequence ID" value="KAH7026721.1"/>
    <property type="molecule type" value="Genomic_DNA"/>
</dbReference>
<proteinExistence type="predicted"/>
<dbReference type="SUPFAM" id="SSF102705">
    <property type="entry name" value="NIF3 (NGG1p interacting factor 3)-like"/>
    <property type="match status" value="1"/>
</dbReference>
<dbReference type="Proteomes" id="UP000756346">
    <property type="component" value="Unassembled WGS sequence"/>
</dbReference>
<dbReference type="PANTHER" id="PTHR41774">
    <property type="match status" value="1"/>
</dbReference>
<name>A0A9P8Y1F4_9PEZI</name>
<dbReference type="AlphaFoldDB" id="A0A9P8Y1F4"/>
<evidence type="ECO:0000313" key="3">
    <source>
        <dbReference type="Proteomes" id="UP000756346"/>
    </source>
</evidence>
<keyword evidence="3" id="KW-1185">Reference proteome</keyword>
<dbReference type="InterPro" id="IPR036069">
    <property type="entry name" value="DUF34/NIF3_sf"/>
</dbReference>
<dbReference type="PANTHER" id="PTHR41774:SF1">
    <property type="entry name" value="NGG1P INTERACTING FACTOR NIF3"/>
    <property type="match status" value="1"/>
</dbReference>
<accession>A0A9P8Y1F4</accession>